<evidence type="ECO:0000313" key="1">
    <source>
        <dbReference type="EMBL" id="SEF83400.1"/>
    </source>
</evidence>
<accession>A0A1H5V865</accession>
<dbReference type="Gene3D" id="3.30.470.20">
    <property type="entry name" value="ATP-grasp fold, B domain"/>
    <property type="match status" value="1"/>
</dbReference>
<dbReference type="SUPFAM" id="SSF56059">
    <property type="entry name" value="Glutathione synthetase ATP-binding domain-like"/>
    <property type="match status" value="1"/>
</dbReference>
<dbReference type="Proteomes" id="UP000236735">
    <property type="component" value="Unassembled WGS sequence"/>
</dbReference>
<sequence length="296" mass="34501">MNYKKIIYSRKLRFRILHAFDWVPDSIMLRIQYIVKMGFLPNLKHPARFTEKLQLYKMKYRNPVMSQCVDKYEVRKYVEGKGLGHILNELYGVYGSIDEIDFDKLPDKFVIKSTTGGGGLDVIVVKDKAKSDIATIKHTIAAWRKHKKGSVSFGREWAYSGMGPSRVIIEKYLESSTCQDLIDYKFFCFNGEPKCVQVDTGRFDGHQQNYYDMQWQSLGVHCTYPEGPILPLPQNFDEMKRLASQLSSDFPFVRVDLYNVNGRIYFGELTFYPSSGYGQFHPDDFDFVLGRYFTEY</sequence>
<evidence type="ECO:0000313" key="2">
    <source>
        <dbReference type="Proteomes" id="UP000236735"/>
    </source>
</evidence>
<protein>
    <submittedName>
        <fullName evidence="1">TupA-like ATPgrasp</fullName>
    </submittedName>
</protein>
<organism evidence="1 2">
    <name type="scientific">Xylanibacter ruminicola</name>
    <name type="common">Prevotella ruminicola</name>
    <dbReference type="NCBI Taxonomy" id="839"/>
    <lineage>
        <taxon>Bacteria</taxon>
        <taxon>Pseudomonadati</taxon>
        <taxon>Bacteroidota</taxon>
        <taxon>Bacteroidia</taxon>
        <taxon>Bacteroidales</taxon>
        <taxon>Prevotellaceae</taxon>
        <taxon>Xylanibacter</taxon>
    </lineage>
</organism>
<gene>
    <name evidence="1" type="ORF">SAMN05216354_1800</name>
</gene>
<proteinExistence type="predicted"/>
<name>A0A1H5V865_XYLRU</name>
<dbReference type="Pfam" id="PF14305">
    <property type="entry name" value="ATPgrasp_TupA"/>
    <property type="match status" value="1"/>
</dbReference>
<dbReference type="InterPro" id="IPR029465">
    <property type="entry name" value="ATPgrasp_TupA"/>
</dbReference>
<reference evidence="1 2" key="1">
    <citation type="submission" date="2016-10" db="EMBL/GenBank/DDBJ databases">
        <authorList>
            <person name="de Groot N.N."/>
        </authorList>
    </citation>
    <scope>NUCLEOTIDE SEQUENCE [LARGE SCALE GENOMIC DNA]</scope>
    <source>
        <strain evidence="1 2">AR32</strain>
    </source>
</reference>
<dbReference type="AlphaFoldDB" id="A0A1H5V865"/>
<dbReference type="RefSeq" id="WP_103915731.1">
    <property type="nucleotide sequence ID" value="NZ_FNUV01000004.1"/>
</dbReference>
<dbReference type="EMBL" id="FNUV01000004">
    <property type="protein sequence ID" value="SEF83400.1"/>
    <property type="molecule type" value="Genomic_DNA"/>
</dbReference>